<evidence type="ECO:0000313" key="2">
    <source>
        <dbReference type="EMBL" id="QDU25925.1"/>
    </source>
</evidence>
<accession>A0A517Y6S7</accession>
<dbReference type="RefSeq" id="WP_145085657.1">
    <property type="nucleotide sequence ID" value="NZ_CP036274.1"/>
</dbReference>
<dbReference type="EMBL" id="CP036274">
    <property type="protein sequence ID" value="QDU25925.1"/>
    <property type="molecule type" value="Genomic_DNA"/>
</dbReference>
<dbReference type="KEGG" id="aagg:ETAA8_09970"/>
<dbReference type="AlphaFoldDB" id="A0A517Y6S7"/>
<feature type="domain" description="Oxidoreductase molybdopterin-binding" evidence="1">
    <location>
        <begin position="7"/>
        <end position="120"/>
    </location>
</feature>
<organism evidence="2 3">
    <name type="scientific">Anatilimnocola aggregata</name>
    <dbReference type="NCBI Taxonomy" id="2528021"/>
    <lineage>
        <taxon>Bacteria</taxon>
        <taxon>Pseudomonadati</taxon>
        <taxon>Planctomycetota</taxon>
        <taxon>Planctomycetia</taxon>
        <taxon>Pirellulales</taxon>
        <taxon>Pirellulaceae</taxon>
        <taxon>Anatilimnocola</taxon>
    </lineage>
</organism>
<proteinExistence type="predicted"/>
<dbReference type="Pfam" id="PF00174">
    <property type="entry name" value="Oxidored_molyb"/>
    <property type="match status" value="1"/>
</dbReference>
<dbReference type="SUPFAM" id="SSF56524">
    <property type="entry name" value="Oxidoreductase molybdopterin-binding domain"/>
    <property type="match status" value="1"/>
</dbReference>
<evidence type="ECO:0000313" key="3">
    <source>
        <dbReference type="Proteomes" id="UP000315017"/>
    </source>
</evidence>
<name>A0A517Y6S7_9BACT</name>
<evidence type="ECO:0000259" key="1">
    <source>
        <dbReference type="Pfam" id="PF00174"/>
    </source>
</evidence>
<dbReference type="OrthoDB" id="277076at2"/>
<protein>
    <submittedName>
        <fullName evidence="2">Oxidoreductase molybdopterin binding domain protein</fullName>
    </submittedName>
</protein>
<sequence length="164" mass="17506">MTNAVLLRITGEVAKPCELTFADLAAVDAMHQIADVSPLAGGRAGTAITLEGLLQVAQAKSSAKYLGLHSQTDNFHASIPLDGVRSKAFLIYQLNGEPLSLKAGGPCRFFVPDHLACRSAEIDECANVKFVDTLELTAAKGHDNRPHDDAAHAQLHANEKSHQQ</sequence>
<keyword evidence="3" id="KW-1185">Reference proteome</keyword>
<dbReference type="Proteomes" id="UP000315017">
    <property type="component" value="Chromosome"/>
</dbReference>
<dbReference type="InterPro" id="IPR036374">
    <property type="entry name" value="OxRdtase_Mopterin-bd_sf"/>
</dbReference>
<dbReference type="InterPro" id="IPR000572">
    <property type="entry name" value="OxRdtase_Mopterin-bd_dom"/>
</dbReference>
<reference evidence="2 3" key="1">
    <citation type="submission" date="2019-02" db="EMBL/GenBank/DDBJ databases">
        <title>Deep-cultivation of Planctomycetes and their phenomic and genomic characterization uncovers novel biology.</title>
        <authorList>
            <person name="Wiegand S."/>
            <person name="Jogler M."/>
            <person name="Boedeker C."/>
            <person name="Pinto D."/>
            <person name="Vollmers J."/>
            <person name="Rivas-Marin E."/>
            <person name="Kohn T."/>
            <person name="Peeters S.H."/>
            <person name="Heuer A."/>
            <person name="Rast P."/>
            <person name="Oberbeckmann S."/>
            <person name="Bunk B."/>
            <person name="Jeske O."/>
            <person name="Meyerdierks A."/>
            <person name="Storesund J.E."/>
            <person name="Kallscheuer N."/>
            <person name="Luecker S."/>
            <person name="Lage O.M."/>
            <person name="Pohl T."/>
            <person name="Merkel B.J."/>
            <person name="Hornburger P."/>
            <person name="Mueller R.-W."/>
            <person name="Bruemmer F."/>
            <person name="Labrenz M."/>
            <person name="Spormann A.M."/>
            <person name="Op den Camp H."/>
            <person name="Overmann J."/>
            <person name="Amann R."/>
            <person name="Jetten M.S.M."/>
            <person name="Mascher T."/>
            <person name="Medema M.H."/>
            <person name="Devos D.P."/>
            <person name="Kaster A.-K."/>
            <person name="Ovreas L."/>
            <person name="Rohde M."/>
            <person name="Galperin M.Y."/>
            <person name="Jogler C."/>
        </authorList>
    </citation>
    <scope>NUCLEOTIDE SEQUENCE [LARGE SCALE GENOMIC DNA]</scope>
    <source>
        <strain evidence="2 3">ETA_A8</strain>
    </source>
</reference>
<gene>
    <name evidence="2" type="ORF">ETAA8_09970</name>
</gene>
<dbReference type="Gene3D" id="3.90.420.10">
    <property type="entry name" value="Oxidoreductase, molybdopterin-binding domain"/>
    <property type="match status" value="1"/>
</dbReference>